<dbReference type="GO" id="GO:0005886">
    <property type="term" value="C:plasma membrane"/>
    <property type="evidence" value="ECO:0007669"/>
    <property type="project" value="UniProtKB-SubCell"/>
</dbReference>
<evidence type="ECO:0000256" key="3">
    <source>
        <dbReference type="ARBA" id="ARBA00022475"/>
    </source>
</evidence>
<feature type="transmembrane region" description="Helical" evidence="7">
    <location>
        <begin position="129"/>
        <end position="150"/>
    </location>
</feature>
<dbReference type="EMBL" id="VASG01000002">
    <property type="protein sequence ID" value="TLP76231.1"/>
    <property type="molecule type" value="Genomic_DNA"/>
</dbReference>
<comment type="subcellular location">
    <subcellularLocation>
        <location evidence="1 7">Cell membrane</location>
        <topology evidence="1 7">Multi-pass membrane protein</topology>
    </subcellularLocation>
</comment>
<reference evidence="9" key="2">
    <citation type="submission" date="2019-06" db="EMBL/GenBank/DDBJ databases">
        <title>AzeR, a transcriptional regulator that responds to azelaic acid in Pseudomonas nitroreducens.</title>
        <authorList>
            <person name="Bez C."/>
            <person name="Javvadi S.G."/>
            <person name="Bertani I."/>
            <person name="Devescovi G."/>
            <person name="Studholme D.J."/>
            <person name="Geller A."/>
            <person name="Levy A."/>
            <person name="Venturi V."/>
        </authorList>
    </citation>
    <scope>NUCLEOTIDE SEQUENCE [LARGE SCALE GENOMIC DNA]</scope>
    <source>
        <strain evidence="9">DSM 9128</strain>
    </source>
</reference>
<evidence type="ECO:0000256" key="1">
    <source>
        <dbReference type="ARBA" id="ARBA00004651"/>
    </source>
</evidence>
<dbReference type="Pfam" id="PF01914">
    <property type="entry name" value="MarC"/>
    <property type="match status" value="1"/>
</dbReference>
<evidence type="ECO:0000313" key="9">
    <source>
        <dbReference type="Proteomes" id="UP000307510"/>
    </source>
</evidence>
<evidence type="ECO:0000256" key="7">
    <source>
        <dbReference type="RuleBase" id="RU362048"/>
    </source>
</evidence>
<dbReference type="Proteomes" id="UP000307510">
    <property type="component" value="Unassembled WGS sequence"/>
</dbReference>
<dbReference type="RefSeq" id="WP_138213213.1">
    <property type="nucleotide sequence ID" value="NZ_VASG01000002.1"/>
</dbReference>
<proteinExistence type="inferred from homology"/>
<keyword evidence="5 7" id="KW-1133">Transmembrane helix</keyword>
<dbReference type="PANTHER" id="PTHR33508">
    <property type="entry name" value="UPF0056 MEMBRANE PROTEIN YHCE"/>
    <property type="match status" value="1"/>
</dbReference>
<comment type="caution">
    <text evidence="8">The sequence shown here is derived from an EMBL/GenBank/DDBJ whole genome shotgun (WGS) entry which is preliminary data.</text>
</comment>
<dbReference type="AlphaFoldDB" id="A0A5R9AC17"/>
<feature type="transmembrane region" description="Helical" evidence="7">
    <location>
        <begin position="171"/>
        <end position="192"/>
    </location>
</feature>
<evidence type="ECO:0000256" key="5">
    <source>
        <dbReference type="ARBA" id="ARBA00022989"/>
    </source>
</evidence>
<feature type="transmembrane region" description="Helical" evidence="7">
    <location>
        <begin position="101"/>
        <end position="123"/>
    </location>
</feature>
<evidence type="ECO:0000313" key="8">
    <source>
        <dbReference type="EMBL" id="TLP76231.1"/>
    </source>
</evidence>
<organism evidence="8 9">
    <name type="scientific">Pseudomonas nitroreducens</name>
    <dbReference type="NCBI Taxonomy" id="46680"/>
    <lineage>
        <taxon>Bacteria</taxon>
        <taxon>Pseudomonadati</taxon>
        <taxon>Pseudomonadota</taxon>
        <taxon>Gammaproteobacteria</taxon>
        <taxon>Pseudomonadales</taxon>
        <taxon>Pseudomonadaceae</taxon>
        <taxon>Pseudomonas</taxon>
    </lineage>
</organism>
<keyword evidence="6 7" id="KW-0472">Membrane</keyword>
<gene>
    <name evidence="8" type="ORF">FEA48_07485</name>
</gene>
<comment type="similarity">
    <text evidence="2 7">Belongs to the UPF0056 (MarC) family.</text>
</comment>
<keyword evidence="4 7" id="KW-0812">Transmembrane</keyword>
<reference evidence="8 9" key="1">
    <citation type="submission" date="2019-05" db="EMBL/GenBank/DDBJ databases">
        <authorList>
            <person name="Moore K."/>
            <person name="O'Neill P."/>
            <person name="Farbos A."/>
            <person name="Studholme D.J."/>
        </authorList>
    </citation>
    <scope>NUCLEOTIDE SEQUENCE [LARGE SCALE GENOMIC DNA]</scope>
    <source>
        <strain evidence="8 9">DSM 9128</strain>
    </source>
</reference>
<dbReference type="PANTHER" id="PTHR33508:SF1">
    <property type="entry name" value="UPF0056 MEMBRANE PROTEIN YHCE"/>
    <property type="match status" value="1"/>
</dbReference>
<name>A0A5R9AC17_PSENT</name>
<comment type="caution">
    <text evidence="7">Lacks conserved residue(s) required for the propagation of feature annotation.</text>
</comment>
<feature type="transmembrane region" description="Helical" evidence="7">
    <location>
        <begin position="6"/>
        <end position="28"/>
    </location>
</feature>
<dbReference type="InterPro" id="IPR002771">
    <property type="entry name" value="Multi_antbiot-R_MarC"/>
</dbReference>
<protein>
    <recommendedName>
        <fullName evidence="7">UPF0056 membrane protein</fullName>
    </recommendedName>
</protein>
<accession>A0A5R9AC17</accession>
<evidence type="ECO:0000256" key="2">
    <source>
        <dbReference type="ARBA" id="ARBA00009784"/>
    </source>
</evidence>
<evidence type="ECO:0000256" key="6">
    <source>
        <dbReference type="ARBA" id="ARBA00023136"/>
    </source>
</evidence>
<feature type="transmembrane region" description="Helical" evidence="7">
    <location>
        <begin position="40"/>
        <end position="60"/>
    </location>
</feature>
<keyword evidence="3" id="KW-1003">Cell membrane</keyword>
<evidence type="ECO:0000256" key="4">
    <source>
        <dbReference type="ARBA" id="ARBA00022692"/>
    </source>
</evidence>
<sequence length="194" mass="20419">MFRNYLVSLSGIAIIINPLTMFSIFTSYTQGMPADDISRTGKQTTLAVAITLLICIWFGMELFRLLGITLASLQVAGGLSLLISCLQGLNNPSDSARRPSSNIAVVPLCIPVIAGPAAISVVIRLTTETASPVSVSLAALTVTAVLGSLFHFSVPVSKWLGEQAMSAIKQISYLVLACIGATLFITGVETMIGK</sequence>